<evidence type="ECO:0000259" key="1">
    <source>
        <dbReference type="Pfam" id="PF13649"/>
    </source>
</evidence>
<dbReference type="InterPro" id="IPR041698">
    <property type="entry name" value="Methyltransf_25"/>
</dbReference>
<organism evidence="2 3">
    <name type="scientific">Rhodospira trueperi</name>
    <dbReference type="NCBI Taxonomy" id="69960"/>
    <lineage>
        <taxon>Bacteria</taxon>
        <taxon>Pseudomonadati</taxon>
        <taxon>Pseudomonadota</taxon>
        <taxon>Alphaproteobacteria</taxon>
        <taxon>Rhodospirillales</taxon>
        <taxon>Rhodospirillaceae</taxon>
        <taxon>Rhodospira</taxon>
    </lineage>
</organism>
<dbReference type="STRING" id="69960.SAMN05421720_10645"/>
<dbReference type="AlphaFoldDB" id="A0A1G7CEG3"/>
<dbReference type="PANTHER" id="PTHR43591:SF110">
    <property type="entry name" value="RHODANESE DOMAIN-CONTAINING PROTEIN"/>
    <property type="match status" value="1"/>
</dbReference>
<keyword evidence="2" id="KW-0489">Methyltransferase</keyword>
<keyword evidence="2" id="KW-0808">Transferase</keyword>
<dbReference type="Pfam" id="PF13649">
    <property type="entry name" value="Methyltransf_25"/>
    <property type="match status" value="1"/>
</dbReference>
<gene>
    <name evidence="2" type="ORF">SAMN05421720_10645</name>
</gene>
<dbReference type="PANTHER" id="PTHR43591">
    <property type="entry name" value="METHYLTRANSFERASE"/>
    <property type="match status" value="1"/>
</dbReference>
<proteinExistence type="predicted"/>
<dbReference type="GO" id="GO:0008168">
    <property type="term" value="F:methyltransferase activity"/>
    <property type="evidence" value="ECO:0007669"/>
    <property type="project" value="UniProtKB-KW"/>
</dbReference>
<dbReference type="InterPro" id="IPR029063">
    <property type="entry name" value="SAM-dependent_MTases_sf"/>
</dbReference>
<evidence type="ECO:0000313" key="3">
    <source>
        <dbReference type="Proteomes" id="UP000199412"/>
    </source>
</evidence>
<feature type="domain" description="Methyltransferase" evidence="1">
    <location>
        <begin position="78"/>
        <end position="171"/>
    </location>
</feature>
<sequence>MPEPTVFPGLADLGERPAPFSVSSARVLWTDPHISGQLLTYHLDPEGQLASRPVAVIDASVAWLGKRLDIDPETRLCDFGCGPGLYTERFAARFGARVTGVDFSPRSLAHARATAERAGLSITYHEADYLTFSTEDRFDVITLIFLDVCALSPAQRRALYGVWRRHLKSGGRIALDVVSRARFETLSEDMTAGRRFMDGFWSPGDYVGIQETFLYDAESLSLERYTIVEADDQVWTVHNWLQHFTPAQITAELEAAGFAIEDLYGDLTGAPLQPDSPVIGVIARYDGT</sequence>
<dbReference type="OrthoDB" id="9791837at2"/>
<keyword evidence="3" id="KW-1185">Reference proteome</keyword>
<dbReference type="EMBL" id="FNAP01000006">
    <property type="protein sequence ID" value="SDE37681.1"/>
    <property type="molecule type" value="Genomic_DNA"/>
</dbReference>
<accession>A0A1G7CEG3</accession>
<protein>
    <submittedName>
        <fullName evidence="2">Methyltransferase domain-containing protein</fullName>
    </submittedName>
</protein>
<dbReference type="RefSeq" id="WP_092785524.1">
    <property type="nucleotide sequence ID" value="NZ_FNAP01000006.1"/>
</dbReference>
<dbReference type="SUPFAM" id="SSF53335">
    <property type="entry name" value="S-adenosyl-L-methionine-dependent methyltransferases"/>
    <property type="match status" value="1"/>
</dbReference>
<name>A0A1G7CEG3_9PROT</name>
<evidence type="ECO:0000313" key="2">
    <source>
        <dbReference type="EMBL" id="SDE37681.1"/>
    </source>
</evidence>
<dbReference type="GO" id="GO:0032259">
    <property type="term" value="P:methylation"/>
    <property type="evidence" value="ECO:0007669"/>
    <property type="project" value="UniProtKB-KW"/>
</dbReference>
<dbReference type="Gene3D" id="3.40.50.150">
    <property type="entry name" value="Vaccinia Virus protein VP39"/>
    <property type="match status" value="1"/>
</dbReference>
<reference evidence="2 3" key="1">
    <citation type="submission" date="2016-10" db="EMBL/GenBank/DDBJ databases">
        <authorList>
            <person name="de Groot N.N."/>
        </authorList>
    </citation>
    <scope>NUCLEOTIDE SEQUENCE [LARGE SCALE GENOMIC DNA]</scope>
    <source>
        <strain evidence="2 3">ATCC 700224</strain>
    </source>
</reference>
<dbReference type="CDD" id="cd02440">
    <property type="entry name" value="AdoMet_MTases"/>
    <property type="match status" value="1"/>
</dbReference>
<dbReference type="Proteomes" id="UP000199412">
    <property type="component" value="Unassembled WGS sequence"/>
</dbReference>